<keyword evidence="5 19" id="KW-0812">Transmembrane</keyword>
<keyword evidence="8 17" id="KW-0418">Kinase</keyword>
<evidence type="ECO:0000256" key="14">
    <source>
        <dbReference type="ARBA" id="ARBA00023180"/>
    </source>
</evidence>
<evidence type="ECO:0000256" key="16">
    <source>
        <dbReference type="ARBA" id="ARBA00048679"/>
    </source>
</evidence>
<evidence type="ECO:0000256" key="3">
    <source>
        <dbReference type="ARBA" id="ARBA00022536"/>
    </source>
</evidence>
<dbReference type="GO" id="GO:0051707">
    <property type="term" value="P:response to other organism"/>
    <property type="evidence" value="ECO:0007669"/>
    <property type="project" value="UniProtKB-ARBA"/>
</dbReference>
<evidence type="ECO:0000256" key="19">
    <source>
        <dbReference type="SAM" id="Phobius"/>
    </source>
</evidence>
<evidence type="ECO:0000256" key="6">
    <source>
        <dbReference type="ARBA" id="ARBA00022729"/>
    </source>
</evidence>
<feature type="chain" id="PRO_5016934190" description="Receptor-like serine/threonine-protein kinase" evidence="20">
    <location>
        <begin position="25"/>
        <end position="797"/>
    </location>
</feature>
<dbReference type="SMART" id="SM00220">
    <property type="entry name" value="S_TKc"/>
    <property type="match status" value="1"/>
</dbReference>
<evidence type="ECO:0000256" key="15">
    <source>
        <dbReference type="ARBA" id="ARBA00047899"/>
    </source>
</evidence>
<dbReference type="CDD" id="cd14066">
    <property type="entry name" value="STKc_IRAK"/>
    <property type="match status" value="1"/>
</dbReference>
<dbReference type="PROSITE" id="PS50011">
    <property type="entry name" value="PROTEIN_KINASE_DOM"/>
    <property type="match status" value="1"/>
</dbReference>
<dbReference type="CDD" id="cd01098">
    <property type="entry name" value="PAN_AP_plant"/>
    <property type="match status" value="1"/>
</dbReference>
<proteinExistence type="inferred from homology"/>
<organism evidence="24">
    <name type="scientific">Setaria italica</name>
    <name type="common">Foxtail millet</name>
    <name type="synonym">Panicum italicum</name>
    <dbReference type="NCBI Taxonomy" id="4555"/>
    <lineage>
        <taxon>Eukaryota</taxon>
        <taxon>Viridiplantae</taxon>
        <taxon>Streptophyta</taxon>
        <taxon>Embryophyta</taxon>
        <taxon>Tracheophyta</taxon>
        <taxon>Spermatophyta</taxon>
        <taxon>Magnoliopsida</taxon>
        <taxon>Liliopsida</taxon>
        <taxon>Poales</taxon>
        <taxon>Poaceae</taxon>
        <taxon>PACMAD clade</taxon>
        <taxon>Panicoideae</taxon>
        <taxon>Panicodae</taxon>
        <taxon>Paniceae</taxon>
        <taxon>Cenchrinae</taxon>
        <taxon>Setaria</taxon>
    </lineage>
</organism>
<dbReference type="OrthoDB" id="544400at2759"/>
<keyword evidence="9 17" id="KW-0067">ATP-binding</keyword>
<dbReference type="FunFam" id="2.90.10.10:FF:000002">
    <property type="entry name" value="Serine/threonine-protein kinase"/>
    <property type="match status" value="1"/>
</dbReference>
<dbReference type="GO" id="GO:0106310">
    <property type="term" value="F:protein serine kinase activity"/>
    <property type="evidence" value="ECO:0007669"/>
    <property type="project" value="RHEA"/>
</dbReference>
<dbReference type="InterPro" id="IPR024171">
    <property type="entry name" value="SRK-like_kinase"/>
</dbReference>
<evidence type="ECO:0000256" key="17">
    <source>
        <dbReference type="PIRNR" id="PIRNR000641"/>
    </source>
</evidence>
<keyword evidence="14" id="KW-0325">Glycoprotein</keyword>
<evidence type="ECO:0000256" key="4">
    <source>
        <dbReference type="ARBA" id="ARBA00022679"/>
    </source>
</evidence>
<dbReference type="InterPro" id="IPR001480">
    <property type="entry name" value="Bulb-type_lectin_dom"/>
</dbReference>
<evidence type="ECO:0000259" key="22">
    <source>
        <dbReference type="PROSITE" id="PS50927"/>
    </source>
</evidence>
<dbReference type="InterPro" id="IPR003609">
    <property type="entry name" value="Pan_app"/>
</dbReference>
<feature type="domain" description="Protein kinase" evidence="21">
    <location>
        <begin position="501"/>
        <end position="774"/>
    </location>
</feature>
<reference evidence="24" key="1">
    <citation type="journal article" date="2012" name="Nat. Biotechnol.">
        <title>Reference genome sequence of the model plant Setaria.</title>
        <authorList>
            <person name="Bennetzen J.L."/>
            <person name="Schmutz J."/>
            <person name="Wang H."/>
            <person name="Percifield R."/>
            <person name="Hawkins J."/>
            <person name="Pontaroli A.C."/>
            <person name="Estep M."/>
            <person name="Feng L."/>
            <person name="Vaughn J.N."/>
            <person name="Grimwood J."/>
            <person name="Jenkins J."/>
            <person name="Barry K."/>
            <person name="Lindquist E."/>
            <person name="Hellsten U."/>
            <person name="Deshpande S."/>
            <person name="Wang X."/>
            <person name="Wu X."/>
            <person name="Mitros T."/>
            <person name="Triplett J."/>
            <person name="Yang X."/>
            <person name="Ye C.Y."/>
            <person name="Mauro-Herrera M."/>
            <person name="Wang L."/>
            <person name="Li P."/>
            <person name="Sharma M."/>
            <person name="Sharma R."/>
            <person name="Ronald P.C."/>
            <person name="Panaud O."/>
            <person name="Kellogg E.A."/>
            <person name="Brutnell T.P."/>
            <person name="Doust A.N."/>
            <person name="Tuskan G.A."/>
            <person name="Rokhsar D."/>
            <person name="Devos K.M."/>
        </authorList>
    </citation>
    <scope>NUCLEOTIDE SEQUENCE [LARGE SCALE GENOMIC DNA]</scope>
    <source>
        <strain evidence="24">Yugu1</strain>
    </source>
</reference>
<feature type="signal peptide" evidence="20">
    <location>
        <begin position="1"/>
        <end position="24"/>
    </location>
</feature>
<evidence type="ECO:0000256" key="8">
    <source>
        <dbReference type="ARBA" id="ARBA00022777"/>
    </source>
</evidence>
<sequence length="797" mass="88662">MSPGACTLFPLFSILIIITSTCTATRDTISSGHPLAGHDKLVSENGKFALGFFDTTGNTTAPRWYLGIWFNTVSKLTPVWVANRESPLAGCASSELMISGDGNLVILNRSDRSILWSSRVNTPTKKTIAVLLNSGNLALSDAANSSIVFWESFSHMTDTFLPGAKLGWSKVTGLTHRFMSNRNTLDLSHGVYSAGPLANTTNRGFFLVWNYSEEYWSTGPWNGHYFRFSNMPEVLPADLFTVEFVSNDQEEYFTYRLKDDSTITRYVLDTSGQAKHMIWNKVWSNWLVFNVQPAAQCDVYAVCGPFTICIDDVLPFCNCMDGFSIMSPQDWELGDRTGGCKRNVPLNCGSYQSINGLKDRFYALSDIRFPRNSANLVEVGSKNECALACLSDCSCFAYSFYEGCSVWNSELLNIARRNNGSASGRTIYIRIAGQESDGLQDKRGLVIGFVTAATILTILSLLVIVSLSIRRKRRRCLAVSPRSIGGGIVAFRYKYLLKATKKFSEKLGGGSFGSVFKGVLPDSTVIAVKRLDGARQGEKEFRAEVRSIGMIQHINLVRLIGFCCEGGKRLLVYEYMPNRSLDAHLFQNKGPSLSWSTRFKIALGVARGLAYLHEKCLDCIIHCDIKPQNILLDESFVPKISDFGMAKFVARDYSQVLTTIRGTIGYLAPEWITGVAISSKIDVYSYGMVLLEILFARRNFRDEYTSDTATYFPMQVLTKLREGNVQSLVDHSPQSVINLEELERACRVACWCIQDDESKRPTMGQVVQILEGLIEVDVPPMPKILQAISVDINSTSK</sequence>
<dbReference type="GO" id="GO:0048544">
    <property type="term" value="P:recognition of pollen"/>
    <property type="evidence" value="ECO:0007669"/>
    <property type="project" value="InterPro"/>
</dbReference>
<dbReference type="SUPFAM" id="SSF51110">
    <property type="entry name" value="alpha-D-mannose-specific plant lectins"/>
    <property type="match status" value="1"/>
</dbReference>
<accession>A0A368QMF4</accession>
<dbReference type="KEGG" id="sita:101757024"/>
<dbReference type="PROSITE" id="PS00108">
    <property type="entry name" value="PROTEIN_KINASE_ST"/>
    <property type="match status" value="1"/>
</dbReference>
<dbReference type="Gene3D" id="2.90.10.10">
    <property type="entry name" value="Bulb-type lectin domain"/>
    <property type="match status" value="1"/>
</dbReference>
<dbReference type="PROSITE" id="PS00107">
    <property type="entry name" value="PROTEIN_KINASE_ATP"/>
    <property type="match status" value="1"/>
</dbReference>
<dbReference type="FunFam" id="3.30.200.20:FF:000250">
    <property type="entry name" value="Serine/threonine-protein kinase"/>
    <property type="match status" value="1"/>
</dbReference>
<dbReference type="SMART" id="SM00108">
    <property type="entry name" value="B_lectin"/>
    <property type="match status" value="1"/>
</dbReference>
<evidence type="ECO:0000256" key="5">
    <source>
        <dbReference type="ARBA" id="ARBA00022692"/>
    </source>
</evidence>
<keyword evidence="12" id="KW-1015">Disulfide bond</keyword>
<evidence type="ECO:0000256" key="11">
    <source>
        <dbReference type="ARBA" id="ARBA00023136"/>
    </source>
</evidence>
<dbReference type="InterPro" id="IPR000719">
    <property type="entry name" value="Prot_kinase_dom"/>
</dbReference>
<keyword evidence="11 19" id="KW-0472">Membrane</keyword>
<dbReference type="InterPro" id="IPR000858">
    <property type="entry name" value="S_locus_glycoprot_dom"/>
</dbReference>
<dbReference type="Pfam" id="PF00069">
    <property type="entry name" value="Pkinase"/>
    <property type="match status" value="1"/>
</dbReference>
<dbReference type="InterPro" id="IPR017441">
    <property type="entry name" value="Protein_kinase_ATP_BS"/>
</dbReference>
<dbReference type="GO" id="GO:0016020">
    <property type="term" value="C:membrane"/>
    <property type="evidence" value="ECO:0007669"/>
    <property type="project" value="UniProtKB-SubCell"/>
</dbReference>
<feature type="transmembrane region" description="Helical" evidence="19">
    <location>
        <begin position="444"/>
        <end position="465"/>
    </location>
</feature>
<dbReference type="InterPro" id="IPR036426">
    <property type="entry name" value="Bulb-type_lectin_dom_sf"/>
</dbReference>
<dbReference type="PIRSF" id="PIRSF000641">
    <property type="entry name" value="SRK"/>
    <property type="match status" value="1"/>
</dbReference>
<reference evidence="24" key="2">
    <citation type="submission" date="2015-07" db="EMBL/GenBank/DDBJ databases">
        <authorList>
            <person name="Noorani M."/>
        </authorList>
    </citation>
    <scope>NUCLEOTIDE SEQUENCE</scope>
    <source>
        <strain evidence="24">Yugu1</strain>
    </source>
</reference>
<feature type="binding site" evidence="18">
    <location>
        <position position="529"/>
    </location>
    <ligand>
        <name>ATP</name>
        <dbReference type="ChEBI" id="CHEBI:30616"/>
    </ligand>
</feature>
<dbReference type="PANTHER" id="PTHR47974">
    <property type="entry name" value="OS07G0415500 PROTEIN"/>
    <property type="match status" value="1"/>
</dbReference>
<dbReference type="PROSITE" id="PS50927">
    <property type="entry name" value="BULB_LECTIN"/>
    <property type="match status" value="1"/>
</dbReference>
<dbReference type="PROSITE" id="PS50948">
    <property type="entry name" value="PAN"/>
    <property type="match status" value="1"/>
</dbReference>
<comment type="subcellular location">
    <subcellularLocation>
        <location evidence="1">Membrane</location>
        <topology evidence="1">Single-pass type I membrane protein</topology>
    </subcellularLocation>
</comment>
<gene>
    <name evidence="24" type="ORF">SETIT_3G353800v2</name>
</gene>
<evidence type="ECO:0000259" key="23">
    <source>
        <dbReference type="PROSITE" id="PS50948"/>
    </source>
</evidence>
<dbReference type="Gene3D" id="3.30.200.20">
    <property type="entry name" value="Phosphorylase Kinase, domain 1"/>
    <property type="match status" value="1"/>
</dbReference>
<dbReference type="GO" id="GO:0004674">
    <property type="term" value="F:protein serine/threonine kinase activity"/>
    <property type="evidence" value="ECO:0007669"/>
    <property type="project" value="UniProtKB-KW"/>
</dbReference>
<dbReference type="InterPro" id="IPR011009">
    <property type="entry name" value="Kinase-like_dom_sf"/>
</dbReference>
<dbReference type="EC" id="2.7.11.1" evidence="17"/>
<feature type="domain" description="Bulb-type lectin" evidence="22">
    <location>
        <begin position="26"/>
        <end position="152"/>
    </location>
</feature>
<dbReference type="Pfam" id="PF08276">
    <property type="entry name" value="PAN_2"/>
    <property type="match status" value="1"/>
</dbReference>
<feature type="domain" description="Apple" evidence="23">
    <location>
        <begin position="348"/>
        <end position="432"/>
    </location>
</feature>
<dbReference type="CDD" id="cd00028">
    <property type="entry name" value="B_lectin"/>
    <property type="match status" value="1"/>
</dbReference>
<evidence type="ECO:0000259" key="21">
    <source>
        <dbReference type="PROSITE" id="PS50011"/>
    </source>
</evidence>
<keyword evidence="13" id="KW-0675">Receptor</keyword>
<dbReference type="InterPro" id="IPR008271">
    <property type="entry name" value="Ser/Thr_kinase_AS"/>
</dbReference>
<dbReference type="SMART" id="SM00473">
    <property type="entry name" value="PAN_AP"/>
    <property type="match status" value="1"/>
</dbReference>
<dbReference type="AlphaFoldDB" id="A0A368QMF4"/>
<evidence type="ECO:0000256" key="7">
    <source>
        <dbReference type="ARBA" id="ARBA00022741"/>
    </source>
</evidence>
<evidence type="ECO:0000256" key="9">
    <source>
        <dbReference type="ARBA" id="ARBA00022840"/>
    </source>
</evidence>
<dbReference type="GO" id="GO:0005524">
    <property type="term" value="F:ATP binding"/>
    <property type="evidence" value="ECO:0007669"/>
    <property type="project" value="UniProtKB-UniRule"/>
</dbReference>
<keyword evidence="6 20" id="KW-0732">Signal</keyword>
<dbReference type="Gene3D" id="1.10.510.10">
    <property type="entry name" value="Transferase(Phosphotransferase) domain 1"/>
    <property type="match status" value="1"/>
</dbReference>
<evidence type="ECO:0000256" key="12">
    <source>
        <dbReference type="ARBA" id="ARBA00023157"/>
    </source>
</evidence>
<dbReference type="SUPFAM" id="SSF56112">
    <property type="entry name" value="Protein kinase-like (PK-like)"/>
    <property type="match status" value="1"/>
</dbReference>
<keyword evidence="10 19" id="KW-1133">Transmembrane helix</keyword>
<evidence type="ECO:0000256" key="20">
    <source>
        <dbReference type="SAM" id="SignalP"/>
    </source>
</evidence>
<keyword evidence="7 17" id="KW-0547">Nucleotide-binding</keyword>
<dbReference type="EMBL" id="CM003530">
    <property type="protein sequence ID" value="RCV19062.1"/>
    <property type="molecule type" value="Genomic_DNA"/>
</dbReference>
<dbReference type="PANTHER" id="PTHR47974:SF19">
    <property type="entry name" value="RECEPTOR-LIKE SERINE_THREONINE-PROTEIN KINASE"/>
    <property type="match status" value="1"/>
</dbReference>
<keyword evidence="4 17" id="KW-0808">Transferase</keyword>
<evidence type="ECO:0000313" key="24">
    <source>
        <dbReference type="EMBL" id="RCV19062.1"/>
    </source>
</evidence>
<evidence type="ECO:0000256" key="10">
    <source>
        <dbReference type="ARBA" id="ARBA00022989"/>
    </source>
</evidence>
<dbReference type="Pfam" id="PF01453">
    <property type="entry name" value="B_lectin"/>
    <property type="match status" value="1"/>
</dbReference>
<comment type="catalytic activity">
    <reaction evidence="16 17">
        <text>L-seryl-[protein] + ATP = O-phospho-L-seryl-[protein] + ADP + H(+)</text>
        <dbReference type="Rhea" id="RHEA:17989"/>
        <dbReference type="Rhea" id="RHEA-COMP:9863"/>
        <dbReference type="Rhea" id="RHEA-COMP:11604"/>
        <dbReference type="ChEBI" id="CHEBI:15378"/>
        <dbReference type="ChEBI" id="CHEBI:29999"/>
        <dbReference type="ChEBI" id="CHEBI:30616"/>
        <dbReference type="ChEBI" id="CHEBI:83421"/>
        <dbReference type="ChEBI" id="CHEBI:456216"/>
        <dbReference type="EC" id="2.7.11.1"/>
    </reaction>
</comment>
<evidence type="ECO:0000256" key="18">
    <source>
        <dbReference type="PROSITE-ProRule" id="PRU10141"/>
    </source>
</evidence>
<evidence type="ECO:0000256" key="13">
    <source>
        <dbReference type="ARBA" id="ARBA00023170"/>
    </source>
</evidence>
<keyword evidence="3" id="KW-0245">EGF-like domain</keyword>
<protein>
    <recommendedName>
        <fullName evidence="17">Receptor-like serine/threonine-protein kinase</fullName>
        <ecNumber evidence="17">2.7.11.1</ecNumber>
    </recommendedName>
</protein>
<dbReference type="Pfam" id="PF00954">
    <property type="entry name" value="S_locus_glycop"/>
    <property type="match status" value="1"/>
</dbReference>
<name>A0A368QMF4_SETIT</name>
<evidence type="ECO:0000256" key="2">
    <source>
        <dbReference type="ARBA" id="ARBA00022527"/>
    </source>
</evidence>
<dbReference type="FunFam" id="1.10.510.10:FF:000227">
    <property type="entry name" value="Serine/threonine-protein kinase"/>
    <property type="match status" value="1"/>
</dbReference>
<evidence type="ECO:0000256" key="1">
    <source>
        <dbReference type="ARBA" id="ARBA00004479"/>
    </source>
</evidence>
<comment type="similarity">
    <text evidence="17">Belongs to the protein kinase superfamily. Ser/Thr protein kinase family.</text>
</comment>
<comment type="catalytic activity">
    <reaction evidence="15 17">
        <text>L-threonyl-[protein] + ATP = O-phospho-L-threonyl-[protein] + ADP + H(+)</text>
        <dbReference type="Rhea" id="RHEA:46608"/>
        <dbReference type="Rhea" id="RHEA-COMP:11060"/>
        <dbReference type="Rhea" id="RHEA-COMP:11605"/>
        <dbReference type="ChEBI" id="CHEBI:15378"/>
        <dbReference type="ChEBI" id="CHEBI:30013"/>
        <dbReference type="ChEBI" id="CHEBI:30616"/>
        <dbReference type="ChEBI" id="CHEBI:61977"/>
        <dbReference type="ChEBI" id="CHEBI:456216"/>
        <dbReference type="EC" id="2.7.11.1"/>
    </reaction>
</comment>
<keyword evidence="2 17" id="KW-0723">Serine/threonine-protein kinase</keyword>